<keyword evidence="2" id="KW-1185">Reference proteome</keyword>
<evidence type="ECO:0000313" key="2">
    <source>
        <dbReference type="Proteomes" id="UP001172673"/>
    </source>
</evidence>
<dbReference type="EMBL" id="JAPDRK010000017">
    <property type="protein sequence ID" value="KAJ9605077.1"/>
    <property type="molecule type" value="Genomic_DNA"/>
</dbReference>
<dbReference type="Proteomes" id="UP001172673">
    <property type="component" value="Unassembled WGS sequence"/>
</dbReference>
<evidence type="ECO:0000313" key="1">
    <source>
        <dbReference type="EMBL" id="KAJ9605077.1"/>
    </source>
</evidence>
<reference evidence="1" key="1">
    <citation type="submission" date="2022-10" db="EMBL/GenBank/DDBJ databases">
        <title>Culturing micro-colonial fungi from biological soil crusts in the Mojave desert and describing Neophaeococcomyces mojavensis, and introducing the new genera and species Taxawa tesnikishii.</title>
        <authorList>
            <person name="Kurbessoian T."/>
            <person name="Stajich J.E."/>
        </authorList>
    </citation>
    <scope>NUCLEOTIDE SEQUENCE</scope>
    <source>
        <strain evidence="1">TK_41</strain>
    </source>
</reference>
<name>A0AA39CEC4_9EURO</name>
<accession>A0AA39CEC4</accession>
<protein>
    <submittedName>
        <fullName evidence="1">Uncharacterized protein</fullName>
    </submittedName>
</protein>
<gene>
    <name evidence="1" type="ORF">H2200_010467</name>
</gene>
<organism evidence="1 2">
    <name type="scientific">Cladophialophora chaetospira</name>
    <dbReference type="NCBI Taxonomy" id="386627"/>
    <lineage>
        <taxon>Eukaryota</taxon>
        <taxon>Fungi</taxon>
        <taxon>Dikarya</taxon>
        <taxon>Ascomycota</taxon>
        <taxon>Pezizomycotina</taxon>
        <taxon>Eurotiomycetes</taxon>
        <taxon>Chaetothyriomycetidae</taxon>
        <taxon>Chaetothyriales</taxon>
        <taxon>Herpotrichiellaceae</taxon>
        <taxon>Cladophialophora</taxon>
    </lineage>
</organism>
<dbReference type="AlphaFoldDB" id="A0AA39CEC4"/>
<sequence>MAGTRGNNAPGSFSVSASGMYPSVPVPVDVGSAETIFQEFANAYSTHVPHIGVLDLETFKQFVNTMEQAMALPDDDGDNLNAQEARGLRDHLILWYEPYCNKDPNAMTTTTPDYRNVSEGEAENYLKWVLDIMGEAGRPNDKYKATTPPPCPACENKLDAQGEPVVHLLDETKAKVIQKAMVNFDWRYGA</sequence>
<proteinExistence type="predicted"/>
<comment type="caution">
    <text evidence="1">The sequence shown here is derived from an EMBL/GenBank/DDBJ whole genome shotgun (WGS) entry which is preliminary data.</text>
</comment>